<dbReference type="Gene3D" id="3.40.640.10">
    <property type="entry name" value="Type I PLP-dependent aspartate aminotransferase-like (Major domain)"/>
    <property type="match status" value="1"/>
</dbReference>
<evidence type="ECO:0000256" key="5">
    <source>
        <dbReference type="ARBA" id="ARBA00022723"/>
    </source>
</evidence>
<evidence type="ECO:0000256" key="6">
    <source>
        <dbReference type="ARBA" id="ARBA00022898"/>
    </source>
</evidence>
<evidence type="ECO:0000259" key="11">
    <source>
        <dbReference type="Pfam" id="PF00266"/>
    </source>
</evidence>
<dbReference type="InterPro" id="IPR000192">
    <property type="entry name" value="Aminotrans_V_dom"/>
</dbReference>
<comment type="similarity">
    <text evidence="2">Belongs to the class-V pyridoxal-phosphate-dependent aminotransferase family. NifS/IscS subfamily.</text>
</comment>
<dbReference type="Pfam" id="PF00266">
    <property type="entry name" value="Aminotran_5"/>
    <property type="match status" value="1"/>
</dbReference>
<keyword evidence="7" id="KW-0408">Iron</keyword>
<sequence length="393" mass="43416">MSNIYLDNSATTSVDTQVLDAMLPYFSNKFGNASSVHSFGQEARAAIDNARYKIAEFLNCKSTEIIFTSGGSESDNLAIKGILEASEIEKPHIITSAFEHHAILETVKELESDEKIEATFIRPNCDGIIEIAEIEKAIKENTILVSVMYVNNEIGTVQPIRAIGQMIEKRNKDRRQKMYFHTDAVQAAEYFDMNVDYLHVDLLTMTAHKIYGPKGVGLLYIRSGVPIKHQIVGGGQEYKKRAGTENVASIVGFGKAVEIIQKSKLKNQNYNSKLESLRDKLIDGLLQISNSFLNGSRKDRSPANANISFINAEGEAILLNLDMEGIAVSTGSACTSGSLEPSHVLISMGLKPEQCHGSIRFTLGRSTTEEEIDKVLEVLPPIIEKLRKMSPFK</sequence>
<dbReference type="SUPFAM" id="SSF53383">
    <property type="entry name" value="PLP-dependent transferases"/>
    <property type="match status" value="1"/>
</dbReference>
<comment type="caution">
    <text evidence="12">The sequence shown here is derived from an EMBL/GenBank/DDBJ whole genome shotgun (WGS) entry which is preliminary data.</text>
</comment>
<evidence type="ECO:0000256" key="1">
    <source>
        <dbReference type="ARBA" id="ARBA00001933"/>
    </source>
</evidence>
<dbReference type="InterPro" id="IPR020578">
    <property type="entry name" value="Aminotrans_V_PyrdxlP_BS"/>
</dbReference>
<name>A0A2M6YBK1_9BACT</name>
<keyword evidence="5" id="KW-0479">Metal-binding</keyword>
<evidence type="ECO:0000256" key="8">
    <source>
        <dbReference type="ARBA" id="ARBA00023014"/>
    </source>
</evidence>
<dbReference type="Proteomes" id="UP000229896">
    <property type="component" value="Unassembled WGS sequence"/>
</dbReference>
<protein>
    <recommendedName>
        <fullName evidence="3">cysteine desulfurase</fullName>
        <ecNumber evidence="3">2.8.1.7</ecNumber>
    </recommendedName>
</protein>
<evidence type="ECO:0000256" key="3">
    <source>
        <dbReference type="ARBA" id="ARBA00012239"/>
    </source>
</evidence>
<evidence type="ECO:0000256" key="7">
    <source>
        <dbReference type="ARBA" id="ARBA00023004"/>
    </source>
</evidence>
<gene>
    <name evidence="12" type="ORF">COT12_02940</name>
</gene>
<evidence type="ECO:0000313" key="12">
    <source>
        <dbReference type="EMBL" id="PIU24077.1"/>
    </source>
</evidence>
<feature type="domain" description="Aminotransferase class V" evidence="11">
    <location>
        <begin position="4"/>
        <end position="375"/>
    </location>
</feature>
<dbReference type="InterPro" id="IPR015424">
    <property type="entry name" value="PyrdxlP-dep_Trfase"/>
</dbReference>
<dbReference type="Gene3D" id="1.10.260.50">
    <property type="match status" value="1"/>
</dbReference>
<dbReference type="EC" id="2.8.1.7" evidence="3"/>
<dbReference type="EMBL" id="PEXI01000093">
    <property type="protein sequence ID" value="PIU24077.1"/>
    <property type="molecule type" value="Genomic_DNA"/>
</dbReference>
<keyword evidence="6" id="KW-0663">Pyridoxal phosphate</keyword>
<comment type="cofactor">
    <cofactor evidence="1 10">
        <name>pyridoxal 5'-phosphate</name>
        <dbReference type="ChEBI" id="CHEBI:597326"/>
    </cofactor>
</comment>
<reference evidence="13" key="1">
    <citation type="submission" date="2017-09" db="EMBL/GenBank/DDBJ databases">
        <title>Depth-based differentiation of microbial function through sediment-hosted aquifers and enrichment of novel symbionts in the deep terrestrial subsurface.</title>
        <authorList>
            <person name="Probst A.J."/>
            <person name="Ladd B."/>
            <person name="Jarett J.K."/>
            <person name="Geller-Mcgrath D.E."/>
            <person name="Sieber C.M.K."/>
            <person name="Emerson J.B."/>
            <person name="Anantharaman K."/>
            <person name="Thomas B.C."/>
            <person name="Malmstrom R."/>
            <person name="Stieglmeier M."/>
            <person name="Klingl A."/>
            <person name="Woyke T."/>
            <person name="Ryan C.M."/>
            <person name="Banfield J.F."/>
        </authorList>
    </citation>
    <scope>NUCLEOTIDE SEQUENCE [LARGE SCALE GENOMIC DNA]</scope>
</reference>
<dbReference type="InterPro" id="IPR015421">
    <property type="entry name" value="PyrdxlP-dep_Trfase_major"/>
</dbReference>
<accession>A0A2M6YBK1</accession>
<keyword evidence="8" id="KW-0411">Iron-sulfur</keyword>
<evidence type="ECO:0000256" key="10">
    <source>
        <dbReference type="RuleBase" id="RU004504"/>
    </source>
</evidence>
<evidence type="ECO:0000256" key="9">
    <source>
        <dbReference type="ARBA" id="ARBA00050776"/>
    </source>
</evidence>
<proteinExistence type="inferred from homology"/>
<evidence type="ECO:0000313" key="13">
    <source>
        <dbReference type="Proteomes" id="UP000229896"/>
    </source>
</evidence>
<dbReference type="GO" id="GO:0046872">
    <property type="term" value="F:metal ion binding"/>
    <property type="evidence" value="ECO:0007669"/>
    <property type="project" value="UniProtKB-KW"/>
</dbReference>
<evidence type="ECO:0000256" key="2">
    <source>
        <dbReference type="ARBA" id="ARBA00006490"/>
    </source>
</evidence>
<dbReference type="PIRSF" id="PIRSF005572">
    <property type="entry name" value="NifS"/>
    <property type="match status" value="1"/>
</dbReference>
<dbReference type="InterPro" id="IPR015422">
    <property type="entry name" value="PyrdxlP-dep_Trfase_small"/>
</dbReference>
<dbReference type="GO" id="GO:0051536">
    <property type="term" value="F:iron-sulfur cluster binding"/>
    <property type="evidence" value="ECO:0007669"/>
    <property type="project" value="UniProtKB-KW"/>
</dbReference>
<dbReference type="AlphaFoldDB" id="A0A2M6YBK1"/>
<comment type="catalytic activity">
    <reaction evidence="9">
        <text>(sulfur carrier)-H + L-cysteine = (sulfur carrier)-SH + L-alanine</text>
        <dbReference type="Rhea" id="RHEA:43892"/>
        <dbReference type="Rhea" id="RHEA-COMP:14737"/>
        <dbReference type="Rhea" id="RHEA-COMP:14739"/>
        <dbReference type="ChEBI" id="CHEBI:29917"/>
        <dbReference type="ChEBI" id="CHEBI:35235"/>
        <dbReference type="ChEBI" id="CHEBI:57972"/>
        <dbReference type="ChEBI" id="CHEBI:64428"/>
        <dbReference type="EC" id="2.8.1.7"/>
    </reaction>
</comment>
<organism evidence="12 13">
    <name type="scientific">Candidatus Berkelbacteria bacterium CG08_land_8_20_14_0_20_39_8</name>
    <dbReference type="NCBI Taxonomy" id="1974511"/>
    <lineage>
        <taxon>Bacteria</taxon>
        <taxon>Candidatus Berkelbacteria</taxon>
    </lineage>
</organism>
<dbReference type="GO" id="GO:0031071">
    <property type="term" value="F:cysteine desulfurase activity"/>
    <property type="evidence" value="ECO:0007669"/>
    <property type="project" value="UniProtKB-EC"/>
</dbReference>
<evidence type="ECO:0000256" key="4">
    <source>
        <dbReference type="ARBA" id="ARBA00022679"/>
    </source>
</evidence>
<dbReference type="PANTHER" id="PTHR11601">
    <property type="entry name" value="CYSTEINE DESULFURYLASE FAMILY MEMBER"/>
    <property type="match status" value="1"/>
</dbReference>
<dbReference type="InterPro" id="IPR016454">
    <property type="entry name" value="Cysteine_dSase"/>
</dbReference>
<dbReference type="Gene3D" id="3.90.1150.10">
    <property type="entry name" value="Aspartate Aminotransferase, domain 1"/>
    <property type="match status" value="1"/>
</dbReference>
<dbReference type="PROSITE" id="PS00595">
    <property type="entry name" value="AA_TRANSFER_CLASS_5"/>
    <property type="match status" value="1"/>
</dbReference>
<keyword evidence="4" id="KW-0808">Transferase</keyword>
<dbReference type="PANTHER" id="PTHR11601:SF34">
    <property type="entry name" value="CYSTEINE DESULFURASE"/>
    <property type="match status" value="1"/>
</dbReference>